<accession>A0ABW2JX02</accession>
<reference evidence="2" key="1">
    <citation type="journal article" date="2019" name="Int. J. Syst. Evol. Microbiol.">
        <title>The Global Catalogue of Microorganisms (GCM) 10K type strain sequencing project: providing services to taxonomists for standard genome sequencing and annotation.</title>
        <authorList>
            <consortium name="The Broad Institute Genomics Platform"/>
            <consortium name="The Broad Institute Genome Sequencing Center for Infectious Disease"/>
            <person name="Wu L."/>
            <person name="Ma J."/>
        </authorList>
    </citation>
    <scope>NUCLEOTIDE SEQUENCE [LARGE SCALE GENOMIC DNA]</scope>
    <source>
        <strain evidence="2">SYNS20</strain>
    </source>
</reference>
<proteinExistence type="predicted"/>
<dbReference type="EMBL" id="JBHTCF010000030">
    <property type="protein sequence ID" value="MFC7310232.1"/>
    <property type="molecule type" value="Genomic_DNA"/>
</dbReference>
<evidence type="ECO:0008006" key="3">
    <source>
        <dbReference type="Google" id="ProtNLM"/>
    </source>
</evidence>
<name>A0ABW2JX02_9ACTN</name>
<comment type="caution">
    <text evidence="1">The sequence shown here is derived from an EMBL/GenBank/DDBJ whole genome shotgun (WGS) entry which is preliminary data.</text>
</comment>
<dbReference type="RefSeq" id="WP_381840354.1">
    <property type="nucleotide sequence ID" value="NZ_JBHTCF010000030.1"/>
</dbReference>
<sequence length="354" mass="37769">MERPHPDGALVLLGAGHRALHGYALKQIASARPVVIFDEVLRGWARPYATRFVPVNTDDRALLARALDELAQETPVAGVMSYLAEHTGAAALLAHRSHLPGTSMAMVPPDGKFVRRALVLQGIPLAHEENPGARVTAECAVLGPGQVRLVAVVRRHTAPGPWPDAVDYTLQADDQLLGHPPLHDIVRRTVTALGVGLGLVRVHLTLTGAGPRVTGAETGVGNSLLPHLVQLATGVTLPSAAAALATGGLPELTPRRSHAAGIRFLYSAGSGMLRSAAVRHPLTSRRWLERFEWMHNIGDEIDSARPVHRYGDPVGYGVVLAPTAQECRHRLLQVGEHVHIQVGRRRALAGAAPP</sequence>
<evidence type="ECO:0000313" key="2">
    <source>
        <dbReference type="Proteomes" id="UP001596523"/>
    </source>
</evidence>
<keyword evidence="2" id="KW-1185">Reference proteome</keyword>
<evidence type="ECO:0000313" key="1">
    <source>
        <dbReference type="EMBL" id="MFC7310232.1"/>
    </source>
</evidence>
<organism evidence="1 2">
    <name type="scientific">Streptomyces monticola</name>
    <dbReference type="NCBI Taxonomy" id="2666263"/>
    <lineage>
        <taxon>Bacteria</taxon>
        <taxon>Bacillati</taxon>
        <taxon>Actinomycetota</taxon>
        <taxon>Actinomycetes</taxon>
        <taxon>Kitasatosporales</taxon>
        <taxon>Streptomycetaceae</taxon>
        <taxon>Streptomyces</taxon>
    </lineage>
</organism>
<dbReference type="Gene3D" id="3.30.470.20">
    <property type="entry name" value="ATP-grasp fold, B domain"/>
    <property type="match status" value="1"/>
</dbReference>
<protein>
    <recommendedName>
        <fullName evidence="3">ATP-grasp domain-containing protein</fullName>
    </recommendedName>
</protein>
<gene>
    <name evidence="1" type="ORF">ACFQVC_39230</name>
</gene>
<dbReference type="Proteomes" id="UP001596523">
    <property type="component" value="Unassembled WGS sequence"/>
</dbReference>